<name>A0A412VKH5_9BACE</name>
<sequence>MSKMTEEVILAIAKKLVGSTGEGFRFISQKDYKGYHVVWQAPRPPYYYICGGIHYILVDEKGEARFADYYEACEILAENSTDDDYDDDDYDDGVEYIELPGLCNGQNTLLDKEEDEEDIELPPM</sequence>
<evidence type="ECO:0000313" key="2">
    <source>
        <dbReference type="Proteomes" id="UP000283369"/>
    </source>
</evidence>
<evidence type="ECO:0000313" key="1">
    <source>
        <dbReference type="EMBL" id="RGV07570.1"/>
    </source>
</evidence>
<dbReference type="Proteomes" id="UP000283369">
    <property type="component" value="Unassembled WGS sequence"/>
</dbReference>
<gene>
    <name evidence="1" type="ORF">DWW25_20115</name>
</gene>
<comment type="caution">
    <text evidence="1">The sequence shown here is derived from an EMBL/GenBank/DDBJ whole genome shotgun (WGS) entry which is preliminary data.</text>
</comment>
<proteinExistence type="predicted"/>
<dbReference type="AlphaFoldDB" id="A0A412VKH5"/>
<protein>
    <submittedName>
        <fullName evidence="1">Uncharacterized protein</fullName>
    </submittedName>
</protein>
<organism evidence="1 2">
    <name type="scientific">Bacteroides xylanisolvens</name>
    <dbReference type="NCBI Taxonomy" id="371601"/>
    <lineage>
        <taxon>Bacteria</taxon>
        <taxon>Pseudomonadati</taxon>
        <taxon>Bacteroidota</taxon>
        <taxon>Bacteroidia</taxon>
        <taxon>Bacteroidales</taxon>
        <taxon>Bacteroidaceae</taxon>
        <taxon>Bacteroides</taxon>
    </lineage>
</organism>
<dbReference type="RefSeq" id="WP_117810986.1">
    <property type="nucleotide sequence ID" value="NZ_JAQCUV010000061.1"/>
</dbReference>
<accession>A0A412VKH5</accession>
<dbReference type="EMBL" id="QRYV01000060">
    <property type="protein sequence ID" value="RGV07570.1"/>
    <property type="molecule type" value="Genomic_DNA"/>
</dbReference>
<reference evidence="1 2" key="1">
    <citation type="submission" date="2018-08" db="EMBL/GenBank/DDBJ databases">
        <title>A genome reference for cultivated species of the human gut microbiota.</title>
        <authorList>
            <person name="Zou Y."/>
            <person name="Xue W."/>
            <person name="Luo G."/>
        </authorList>
    </citation>
    <scope>NUCLEOTIDE SEQUENCE [LARGE SCALE GENOMIC DNA]</scope>
    <source>
        <strain evidence="1 2">AF14-7</strain>
    </source>
</reference>